<protein>
    <submittedName>
        <fullName evidence="3">Uncharacterized protein</fullName>
    </submittedName>
</protein>
<accession>A0A068RIF1</accession>
<keyword evidence="2" id="KW-1133">Transmembrane helix</keyword>
<proteinExistence type="predicted"/>
<dbReference type="VEuPathDB" id="FungiDB:LCOR_01155.1"/>
<comment type="caution">
    <text evidence="3">The sequence shown here is derived from an EMBL/GenBank/DDBJ whole genome shotgun (WGS) entry which is preliminary data.</text>
</comment>
<organism evidence="3 4">
    <name type="scientific">Lichtheimia corymbifera JMRC:FSU:9682</name>
    <dbReference type="NCBI Taxonomy" id="1263082"/>
    <lineage>
        <taxon>Eukaryota</taxon>
        <taxon>Fungi</taxon>
        <taxon>Fungi incertae sedis</taxon>
        <taxon>Mucoromycota</taxon>
        <taxon>Mucoromycotina</taxon>
        <taxon>Mucoromycetes</taxon>
        <taxon>Mucorales</taxon>
        <taxon>Lichtheimiaceae</taxon>
        <taxon>Lichtheimia</taxon>
    </lineage>
</organism>
<evidence type="ECO:0000313" key="3">
    <source>
        <dbReference type="EMBL" id="CDH49412.1"/>
    </source>
</evidence>
<evidence type="ECO:0000313" key="4">
    <source>
        <dbReference type="Proteomes" id="UP000027586"/>
    </source>
</evidence>
<feature type="compositionally biased region" description="Low complexity" evidence="1">
    <location>
        <begin position="86"/>
        <end position="109"/>
    </location>
</feature>
<keyword evidence="2" id="KW-0812">Transmembrane</keyword>
<dbReference type="AlphaFoldDB" id="A0A068RIF1"/>
<reference evidence="3" key="1">
    <citation type="submission" date="2013-08" db="EMBL/GenBank/DDBJ databases">
        <title>Gene expansion shapes genome architecture in the human pathogen Lichtheimia corymbifera: an evolutionary genomics analysis in the ancient terrestrial Mucorales (Mucoromycotina).</title>
        <authorList>
            <person name="Schwartze V.U."/>
            <person name="Winter S."/>
            <person name="Shelest E."/>
            <person name="Marcet-Houben M."/>
            <person name="Horn F."/>
            <person name="Wehner S."/>
            <person name="Hoffmann K."/>
            <person name="Riege K."/>
            <person name="Sammeth M."/>
            <person name="Nowrousian M."/>
            <person name="Valiante V."/>
            <person name="Linde J."/>
            <person name="Jacobsen I.D."/>
            <person name="Marz M."/>
            <person name="Brakhage A.A."/>
            <person name="Gabaldon T."/>
            <person name="Bocker S."/>
            <person name="Voigt K."/>
        </authorList>
    </citation>
    <scope>NUCLEOTIDE SEQUENCE [LARGE SCALE GENOMIC DNA]</scope>
    <source>
        <strain evidence="3">FSU 9682</strain>
    </source>
</reference>
<feature type="transmembrane region" description="Helical" evidence="2">
    <location>
        <begin position="161"/>
        <end position="183"/>
    </location>
</feature>
<feature type="transmembrane region" description="Helical" evidence="2">
    <location>
        <begin position="190"/>
        <end position="208"/>
    </location>
</feature>
<feature type="transmembrane region" description="Helical" evidence="2">
    <location>
        <begin position="45"/>
        <end position="63"/>
    </location>
</feature>
<feature type="region of interest" description="Disordered" evidence="1">
    <location>
        <begin position="77"/>
        <end position="109"/>
    </location>
</feature>
<keyword evidence="4" id="KW-1185">Reference proteome</keyword>
<evidence type="ECO:0000256" key="2">
    <source>
        <dbReference type="SAM" id="Phobius"/>
    </source>
</evidence>
<dbReference type="OrthoDB" id="2446850at2759"/>
<gene>
    <name evidence="3" type="ORF">LCOR_01155.1</name>
</gene>
<name>A0A068RIF1_9FUNG</name>
<sequence length="216" mass="24099">MDDYYYNNNNHHGGGDNNRFIDDPFYYGGPNGSIATFLMIHNVKLAWVAFFALWVYWGLIWFLRHAFGDGHQGSDYAGGATRDAQGEQQETTTTTRQEGDAEATAATAGAAGAGVRSWLGRRRVKRAHSRLGRASDVLRDLVLMLLSVLVLNTLGRGSTRTVMILAWVFFAFAVFWSIFEAAYESRIARFIYGAIFYGIALAIAALAFKHGFHEFH</sequence>
<dbReference type="EMBL" id="CBTN010000003">
    <property type="protein sequence ID" value="CDH49412.1"/>
    <property type="molecule type" value="Genomic_DNA"/>
</dbReference>
<keyword evidence="2" id="KW-0472">Membrane</keyword>
<dbReference type="Proteomes" id="UP000027586">
    <property type="component" value="Unassembled WGS sequence"/>
</dbReference>
<evidence type="ECO:0000256" key="1">
    <source>
        <dbReference type="SAM" id="MobiDB-lite"/>
    </source>
</evidence>